<feature type="region of interest" description="Disordered" evidence="1">
    <location>
        <begin position="94"/>
        <end position="314"/>
    </location>
</feature>
<reference evidence="3 4" key="1">
    <citation type="journal article" date="2009" name="Stand. Genomic Sci.">
        <title>Complete genome sequence of Catenulispora acidiphila type strain (ID 139908).</title>
        <authorList>
            <person name="Copeland A."/>
            <person name="Lapidus A."/>
            <person name="Glavina Del Rio T."/>
            <person name="Nolan M."/>
            <person name="Lucas S."/>
            <person name="Chen F."/>
            <person name="Tice H."/>
            <person name="Cheng J.F."/>
            <person name="Bruce D."/>
            <person name="Goodwin L."/>
            <person name="Pitluck S."/>
            <person name="Mikhailova N."/>
            <person name="Pati A."/>
            <person name="Ivanova N."/>
            <person name="Mavromatis K."/>
            <person name="Chen A."/>
            <person name="Palaniappan K."/>
            <person name="Chain P."/>
            <person name="Land M."/>
            <person name="Hauser L."/>
            <person name="Chang Y.J."/>
            <person name="Jeffries C.D."/>
            <person name="Chertkov O."/>
            <person name="Brettin T."/>
            <person name="Detter J.C."/>
            <person name="Han C."/>
            <person name="Ali Z."/>
            <person name="Tindall B.J."/>
            <person name="Goker M."/>
            <person name="Bristow J."/>
            <person name="Eisen J.A."/>
            <person name="Markowitz V."/>
            <person name="Hugenholtz P."/>
            <person name="Kyrpides N.C."/>
            <person name="Klenk H.P."/>
        </authorList>
    </citation>
    <scope>NUCLEOTIDE SEQUENCE [LARGE SCALE GENOMIC DNA]</scope>
    <source>
        <strain evidence="4">DSM 44928 / JCM 14897 / NBRC 102108 / NRRL B-24433 / ID139908</strain>
    </source>
</reference>
<feature type="compositionally biased region" description="Basic and acidic residues" evidence="1">
    <location>
        <begin position="295"/>
        <end position="313"/>
    </location>
</feature>
<evidence type="ECO:0000256" key="1">
    <source>
        <dbReference type="SAM" id="MobiDB-lite"/>
    </source>
</evidence>
<dbReference type="KEGG" id="cai:Caci_4042"/>
<dbReference type="InParanoid" id="C7QG65"/>
<evidence type="ECO:0000313" key="4">
    <source>
        <dbReference type="Proteomes" id="UP000000851"/>
    </source>
</evidence>
<dbReference type="AlphaFoldDB" id="C7QG65"/>
<feature type="compositionally biased region" description="Acidic residues" evidence="1">
    <location>
        <begin position="173"/>
        <end position="229"/>
    </location>
</feature>
<dbReference type="SUPFAM" id="SSF46785">
    <property type="entry name" value="Winged helix' DNA-binding domain"/>
    <property type="match status" value="1"/>
</dbReference>
<dbReference type="eggNOG" id="COG1846">
    <property type="taxonomic scope" value="Bacteria"/>
</dbReference>
<organism evidence="3 4">
    <name type="scientific">Catenulispora acidiphila (strain DSM 44928 / JCM 14897 / NBRC 102108 / NRRL B-24433 / ID139908)</name>
    <dbReference type="NCBI Taxonomy" id="479433"/>
    <lineage>
        <taxon>Bacteria</taxon>
        <taxon>Bacillati</taxon>
        <taxon>Actinomycetota</taxon>
        <taxon>Actinomycetes</taxon>
        <taxon>Catenulisporales</taxon>
        <taxon>Catenulisporaceae</taxon>
        <taxon>Catenulispora</taxon>
    </lineage>
</organism>
<evidence type="ECO:0000313" key="3">
    <source>
        <dbReference type="EMBL" id="ACU72910.1"/>
    </source>
</evidence>
<dbReference type="HOGENOM" id="CLU_071835_0_0_11"/>
<feature type="compositionally biased region" description="Low complexity" evidence="1">
    <location>
        <begin position="278"/>
        <end position="292"/>
    </location>
</feature>
<name>C7QG65_CATAD</name>
<dbReference type="GO" id="GO:0003700">
    <property type="term" value="F:DNA-binding transcription factor activity"/>
    <property type="evidence" value="ECO:0007669"/>
    <property type="project" value="InterPro"/>
</dbReference>
<feature type="region of interest" description="Disordered" evidence="1">
    <location>
        <begin position="1"/>
        <end position="22"/>
    </location>
</feature>
<feature type="compositionally biased region" description="Polar residues" evidence="1">
    <location>
        <begin position="245"/>
        <end position="259"/>
    </location>
</feature>
<keyword evidence="4" id="KW-1185">Reference proteome</keyword>
<proteinExistence type="predicted"/>
<dbReference type="Proteomes" id="UP000000851">
    <property type="component" value="Chromosome"/>
</dbReference>
<feature type="domain" description="HTH marR-type" evidence="2">
    <location>
        <begin position="25"/>
        <end position="77"/>
    </location>
</feature>
<dbReference type="InterPro" id="IPR036390">
    <property type="entry name" value="WH_DNA-bd_sf"/>
</dbReference>
<dbReference type="Gene3D" id="1.10.10.10">
    <property type="entry name" value="Winged helix-like DNA-binding domain superfamily/Winged helix DNA-binding domain"/>
    <property type="match status" value="1"/>
</dbReference>
<dbReference type="EMBL" id="CP001700">
    <property type="protein sequence ID" value="ACU72910.1"/>
    <property type="molecule type" value="Genomic_DNA"/>
</dbReference>
<dbReference type="RefSeq" id="WP_015792639.1">
    <property type="nucleotide sequence ID" value="NC_013131.1"/>
</dbReference>
<gene>
    <name evidence="3" type="ordered locus">Caci_4042</name>
</gene>
<accession>C7QG65</accession>
<feature type="compositionally biased region" description="Low complexity" evidence="1">
    <location>
        <begin position="94"/>
        <end position="105"/>
    </location>
</feature>
<feature type="compositionally biased region" description="Acidic residues" evidence="1">
    <location>
        <begin position="106"/>
        <end position="130"/>
    </location>
</feature>
<dbReference type="InterPro" id="IPR036388">
    <property type="entry name" value="WH-like_DNA-bd_sf"/>
</dbReference>
<dbReference type="Pfam" id="PF12802">
    <property type="entry name" value="MarR_2"/>
    <property type="match status" value="1"/>
</dbReference>
<sequence length="365" mass="37547">MPKKMTTAPAPATTDTPLTADAPALTPAASTVLSLLDAHDGTTTVDLVERTGLGRSTVTKALVALHEAGLAVRQEGGHEGTRRIADRWFAAPGATADTAAPADAEGQADDDSVADPAETMDGDAEADDADAIPAPPHDAAEEDATTTTPSQSLAADIDAARTEPLSDQQPDGADADAETETESGAEPVEAEPDLDPADAEAQDDELSEAEPTTPDDIEPETGPDTDETAAEPADGPTEHAETGGDSPNASEASQKSDSPSDAADQDTDVIRDTDTDDAAPAPEAAEDAPSAPRLGKGELRAQVEEHLREHPDRAWTPTAISKVLNRSAGAINNACVKLSESGVVTAFTDKPIRFQWKDQQGADAS</sequence>
<dbReference type="InterPro" id="IPR000835">
    <property type="entry name" value="HTH_MarR-typ"/>
</dbReference>
<evidence type="ECO:0000259" key="2">
    <source>
        <dbReference type="Pfam" id="PF12802"/>
    </source>
</evidence>
<protein>
    <recommendedName>
        <fullName evidence="2">HTH marR-type domain-containing protein</fullName>
    </recommendedName>
</protein>